<feature type="transmembrane region" description="Helical" evidence="5">
    <location>
        <begin position="128"/>
        <end position="146"/>
    </location>
</feature>
<evidence type="ECO:0000313" key="9">
    <source>
        <dbReference type="EMBL" id="CAB4863386.1"/>
    </source>
</evidence>
<proteinExistence type="predicted"/>
<feature type="domain" description="Major facilitator superfamily (MFS) profile" evidence="6">
    <location>
        <begin position="1"/>
        <end position="377"/>
    </location>
</feature>
<dbReference type="CDD" id="cd17370">
    <property type="entry name" value="MFS_MJ1317_like"/>
    <property type="match status" value="1"/>
</dbReference>
<keyword evidence="4 5" id="KW-0472">Membrane</keyword>
<dbReference type="SUPFAM" id="SSF103473">
    <property type="entry name" value="MFS general substrate transporter"/>
    <property type="match status" value="1"/>
</dbReference>
<keyword evidence="2 5" id="KW-0812">Transmembrane</keyword>
<dbReference type="EMBL" id="CAFBQP010000038">
    <property type="protein sequence ID" value="CAB5062323.1"/>
    <property type="molecule type" value="Genomic_DNA"/>
</dbReference>
<dbReference type="PANTHER" id="PTHR23518:SF2">
    <property type="entry name" value="MAJOR FACILITATOR SUPERFAMILY TRANSPORTER"/>
    <property type="match status" value="1"/>
</dbReference>
<feature type="transmembrane region" description="Helical" evidence="5">
    <location>
        <begin position="355"/>
        <end position="375"/>
    </location>
</feature>
<evidence type="ECO:0000256" key="5">
    <source>
        <dbReference type="SAM" id="Phobius"/>
    </source>
</evidence>
<evidence type="ECO:0000259" key="6">
    <source>
        <dbReference type="PROSITE" id="PS50850"/>
    </source>
</evidence>
<dbReference type="GO" id="GO:0022857">
    <property type="term" value="F:transmembrane transporter activity"/>
    <property type="evidence" value="ECO:0007669"/>
    <property type="project" value="InterPro"/>
</dbReference>
<feature type="transmembrane region" description="Helical" evidence="5">
    <location>
        <begin position="61"/>
        <end position="87"/>
    </location>
</feature>
<evidence type="ECO:0000313" key="10">
    <source>
        <dbReference type="EMBL" id="CAB5062323.1"/>
    </source>
</evidence>
<dbReference type="InterPro" id="IPR011701">
    <property type="entry name" value="MFS"/>
</dbReference>
<gene>
    <name evidence="7" type="ORF">UFOPK2602_01812</name>
    <name evidence="8" type="ORF">UFOPK2806_01213</name>
    <name evidence="9" type="ORF">UFOPK3417_00350</name>
    <name evidence="10" type="ORF">UFOPK4306_01143</name>
</gene>
<protein>
    <submittedName>
        <fullName evidence="7">Unannotated protein</fullName>
    </submittedName>
</protein>
<feature type="transmembrane region" description="Helical" evidence="5">
    <location>
        <begin position="328"/>
        <end position="349"/>
    </location>
</feature>
<dbReference type="AlphaFoldDB" id="A0A6J6RDZ8"/>
<feature type="transmembrane region" description="Helical" evidence="5">
    <location>
        <begin position="152"/>
        <end position="170"/>
    </location>
</feature>
<comment type="subcellular location">
    <subcellularLocation>
        <location evidence="1">Membrane</location>
        <topology evidence="1">Multi-pass membrane protein</topology>
    </subcellularLocation>
</comment>
<dbReference type="Pfam" id="PF07690">
    <property type="entry name" value="MFS_1"/>
    <property type="match status" value="1"/>
</dbReference>
<dbReference type="InterPro" id="IPR001958">
    <property type="entry name" value="Tet-R_TetA/multi-R_MdtG-like"/>
</dbReference>
<feature type="transmembrane region" description="Helical" evidence="5">
    <location>
        <begin position="290"/>
        <end position="316"/>
    </location>
</feature>
<dbReference type="GO" id="GO:0016020">
    <property type="term" value="C:membrane"/>
    <property type="evidence" value="ECO:0007669"/>
    <property type="project" value="UniProtKB-SubCell"/>
</dbReference>
<keyword evidence="3 5" id="KW-1133">Transmembrane helix</keyword>
<dbReference type="Gene3D" id="1.20.1250.20">
    <property type="entry name" value="MFS general substrate transporter like domains"/>
    <property type="match status" value="2"/>
</dbReference>
<evidence type="ECO:0000256" key="1">
    <source>
        <dbReference type="ARBA" id="ARBA00004141"/>
    </source>
</evidence>
<evidence type="ECO:0000256" key="3">
    <source>
        <dbReference type="ARBA" id="ARBA00022989"/>
    </source>
</evidence>
<dbReference type="PANTHER" id="PTHR23518">
    <property type="entry name" value="C-METHYLTRANSFERASE"/>
    <property type="match status" value="1"/>
</dbReference>
<dbReference type="PROSITE" id="PS50850">
    <property type="entry name" value="MFS"/>
    <property type="match status" value="1"/>
</dbReference>
<dbReference type="EMBL" id="CAFBLR010000019">
    <property type="protein sequence ID" value="CAB4863386.1"/>
    <property type="molecule type" value="Genomic_DNA"/>
</dbReference>
<evidence type="ECO:0000313" key="7">
    <source>
        <dbReference type="EMBL" id="CAB4722147.1"/>
    </source>
</evidence>
<sequence>MSFFQDTASDLVYPLLPIFLTGVLAAPPVLVGVIEGVADATAGVTKFFAGKWSDRHGRKPFIAYGYGMAAVGKVLVASSVAWPMVLLGRVSDRFGKGLRSAPRDALIAADTPPESLGKAFGFHRAGDSLGAVVGPLIGLLALSVVHGNVRSAMWWAIVPAVISTALVAFVRDRRPPLPNDADGADSPGERAPDTAEPFPRPFWLATLAVVIIALVNFSDALLLLRVVQLGYSTTQVVLAYVVFNSVYTLASYPAGTLADRMPRSTVYAIGLVAFAAGYIGLGLLDRGIGVFVVIGVYGLFPAFTDGVGKAWVASLVSRERAGRAQGVFQALNNGAVLVAGLWAGLLWNVGPGHGVLPLLVAGSAAAFAAVVLPLLPI</sequence>
<feature type="transmembrane region" description="Helical" evidence="5">
    <location>
        <begin position="236"/>
        <end position="254"/>
    </location>
</feature>
<evidence type="ECO:0000256" key="4">
    <source>
        <dbReference type="ARBA" id="ARBA00023136"/>
    </source>
</evidence>
<feature type="transmembrane region" description="Helical" evidence="5">
    <location>
        <begin position="266"/>
        <end position="284"/>
    </location>
</feature>
<dbReference type="InterPro" id="IPR020846">
    <property type="entry name" value="MFS_dom"/>
</dbReference>
<reference evidence="7" key="1">
    <citation type="submission" date="2020-05" db="EMBL/GenBank/DDBJ databases">
        <authorList>
            <person name="Chiriac C."/>
            <person name="Salcher M."/>
            <person name="Ghai R."/>
            <person name="Kavagutti S V."/>
        </authorList>
    </citation>
    <scope>NUCLEOTIDE SEQUENCE</scope>
</reference>
<name>A0A6J6RDZ8_9ZZZZ</name>
<dbReference type="PRINTS" id="PR01035">
    <property type="entry name" value="TCRTETA"/>
</dbReference>
<evidence type="ECO:0000256" key="2">
    <source>
        <dbReference type="ARBA" id="ARBA00022692"/>
    </source>
</evidence>
<feature type="transmembrane region" description="Helical" evidence="5">
    <location>
        <begin position="12"/>
        <end position="34"/>
    </location>
</feature>
<evidence type="ECO:0000313" key="8">
    <source>
        <dbReference type="EMBL" id="CAB4754346.1"/>
    </source>
</evidence>
<organism evidence="7">
    <name type="scientific">freshwater metagenome</name>
    <dbReference type="NCBI Taxonomy" id="449393"/>
    <lineage>
        <taxon>unclassified sequences</taxon>
        <taxon>metagenomes</taxon>
        <taxon>ecological metagenomes</taxon>
    </lineage>
</organism>
<dbReference type="InterPro" id="IPR036259">
    <property type="entry name" value="MFS_trans_sf"/>
</dbReference>
<feature type="transmembrane region" description="Helical" evidence="5">
    <location>
        <begin position="202"/>
        <end position="224"/>
    </location>
</feature>
<dbReference type="EMBL" id="CAEZYY010000013">
    <property type="protein sequence ID" value="CAB4754346.1"/>
    <property type="molecule type" value="Genomic_DNA"/>
</dbReference>
<accession>A0A6J6RDZ8</accession>
<dbReference type="EMBL" id="CAEZXX010000150">
    <property type="protein sequence ID" value="CAB4722147.1"/>
    <property type="molecule type" value="Genomic_DNA"/>
</dbReference>